<sequence>MSLFLLIQFKLLCWHDIK</sequence>
<proteinExistence type="predicted"/>
<organism evidence="1">
    <name type="scientific">Anguilla anguilla</name>
    <name type="common">European freshwater eel</name>
    <name type="synonym">Muraena anguilla</name>
    <dbReference type="NCBI Taxonomy" id="7936"/>
    <lineage>
        <taxon>Eukaryota</taxon>
        <taxon>Metazoa</taxon>
        <taxon>Chordata</taxon>
        <taxon>Craniata</taxon>
        <taxon>Vertebrata</taxon>
        <taxon>Euteleostomi</taxon>
        <taxon>Actinopterygii</taxon>
        <taxon>Neopterygii</taxon>
        <taxon>Teleostei</taxon>
        <taxon>Anguilliformes</taxon>
        <taxon>Anguillidae</taxon>
        <taxon>Anguilla</taxon>
    </lineage>
</organism>
<reference evidence="1" key="2">
    <citation type="journal article" date="2015" name="Fish Shellfish Immunol.">
        <title>Early steps in the European eel (Anguilla anguilla)-Vibrio vulnificus interaction in the gills: Role of the RtxA13 toxin.</title>
        <authorList>
            <person name="Callol A."/>
            <person name="Pajuelo D."/>
            <person name="Ebbesson L."/>
            <person name="Teles M."/>
            <person name="MacKenzie S."/>
            <person name="Amaro C."/>
        </authorList>
    </citation>
    <scope>NUCLEOTIDE SEQUENCE</scope>
</reference>
<evidence type="ECO:0000313" key="1">
    <source>
        <dbReference type="EMBL" id="JAH06556.1"/>
    </source>
</evidence>
<protein>
    <submittedName>
        <fullName evidence="1">Uncharacterized protein</fullName>
    </submittedName>
</protein>
<name>A0A0E9PPJ0_ANGAN</name>
<reference evidence="1" key="1">
    <citation type="submission" date="2014-11" db="EMBL/GenBank/DDBJ databases">
        <authorList>
            <person name="Amaro Gonzalez C."/>
        </authorList>
    </citation>
    <scope>NUCLEOTIDE SEQUENCE</scope>
</reference>
<dbReference type="AlphaFoldDB" id="A0A0E9PPJ0"/>
<accession>A0A0E9PPJ0</accession>
<dbReference type="EMBL" id="GBXM01102021">
    <property type="protein sequence ID" value="JAH06556.1"/>
    <property type="molecule type" value="Transcribed_RNA"/>
</dbReference>